<evidence type="ECO:0000256" key="1">
    <source>
        <dbReference type="SAM" id="Phobius"/>
    </source>
</evidence>
<dbReference type="PANTHER" id="PTHR37305:SF1">
    <property type="entry name" value="MEMBRANE PROTEIN"/>
    <property type="match status" value="1"/>
</dbReference>
<keyword evidence="1" id="KW-0472">Membrane</keyword>
<keyword evidence="1" id="KW-0812">Transmembrane</keyword>
<comment type="caution">
    <text evidence="2">The sequence shown here is derived from an EMBL/GenBank/DDBJ whole genome shotgun (WGS) entry which is preliminary data.</text>
</comment>
<evidence type="ECO:0000313" key="2">
    <source>
        <dbReference type="EMBL" id="MCI2240967.1"/>
    </source>
</evidence>
<feature type="transmembrane region" description="Helical" evidence="1">
    <location>
        <begin position="169"/>
        <end position="196"/>
    </location>
</feature>
<protein>
    <recommendedName>
        <fullName evidence="4">ABC transporter permease</fullName>
    </recommendedName>
</protein>
<accession>A0ABS9WF78</accession>
<dbReference type="Proteomes" id="UP001430755">
    <property type="component" value="Unassembled WGS sequence"/>
</dbReference>
<dbReference type="EMBL" id="JAJMLW010000001">
    <property type="protein sequence ID" value="MCI2240967.1"/>
    <property type="molecule type" value="Genomic_DNA"/>
</dbReference>
<proteinExistence type="predicted"/>
<feature type="transmembrane region" description="Helical" evidence="1">
    <location>
        <begin position="18"/>
        <end position="39"/>
    </location>
</feature>
<gene>
    <name evidence="2" type="ORF">LPT13_01175</name>
</gene>
<feature type="transmembrane region" description="Helical" evidence="1">
    <location>
        <begin position="120"/>
        <end position="143"/>
    </location>
</feature>
<keyword evidence="1" id="KW-1133">Transmembrane helix</keyword>
<name>A0ABS9WF78_9ACTN</name>
<organism evidence="2 3">
    <name type="scientific">Adlercreutzia faecimuris</name>
    <dbReference type="NCBI Taxonomy" id="2897341"/>
    <lineage>
        <taxon>Bacteria</taxon>
        <taxon>Bacillati</taxon>
        <taxon>Actinomycetota</taxon>
        <taxon>Coriobacteriia</taxon>
        <taxon>Eggerthellales</taxon>
        <taxon>Eggerthellaceae</taxon>
        <taxon>Adlercreutzia</taxon>
    </lineage>
</organism>
<feature type="transmembrane region" description="Helical" evidence="1">
    <location>
        <begin position="208"/>
        <end position="230"/>
    </location>
</feature>
<feature type="transmembrane region" description="Helical" evidence="1">
    <location>
        <begin position="306"/>
        <end position="327"/>
    </location>
</feature>
<sequence length="332" mass="34973">MLNLLRSDLFRLIRGKALWVMTAVLVACMALSAAMLNWVSQPEFLAFYAQTEQMTADEVRDEMRFEETSTGLVTVGADDGAVLGASPDGTLVAVAGAAPTPEDFEAVTAEMRRFSGVTALFGSFMAGGLLLVVTSLITALFLASDFETRFVRNLPMGRRGRTAYYVEKLLLVALVALWFLAVLATSCAASFAVAGFSFPLSEGIGGLLAWLLLTWMAATAYGWLTALTVWVTRSKGAAIAEALVVSSTFLAALVIQLLGYFARVIPWLGAVPEWLPSSAVEMLGRGADALAAPGGALGFAGVSGGASALLVLALWLAVCATVALAACRRRDL</sequence>
<evidence type="ECO:0008006" key="4">
    <source>
        <dbReference type="Google" id="ProtNLM"/>
    </source>
</evidence>
<keyword evidence="3" id="KW-1185">Reference proteome</keyword>
<dbReference type="RefSeq" id="WP_242162684.1">
    <property type="nucleotide sequence ID" value="NZ_JAJMLW010000001.1"/>
</dbReference>
<evidence type="ECO:0000313" key="3">
    <source>
        <dbReference type="Proteomes" id="UP001430755"/>
    </source>
</evidence>
<reference evidence="2" key="1">
    <citation type="submission" date="2021-11" db="EMBL/GenBank/DDBJ databases">
        <title>A Novel Adlercreutzia Species, isolated from a Allomyrina dichotoma larva feces.</title>
        <authorList>
            <person name="Suh M.K."/>
        </authorList>
    </citation>
    <scope>NUCLEOTIDE SEQUENCE</scope>
    <source>
        <strain evidence="2">JBNU-10</strain>
    </source>
</reference>
<dbReference type="PANTHER" id="PTHR37305">
    <property type="entry name" value="INTEGRAL MEMBRANE PROTEIN-RELATED"/>
    <property type="match status" value="1"/>
</dbReference>
<dbReference type="PROSITE" id="PS51257">
    <property type="entry name" value="PROKAR_LIPOPROTEIN"/>
    <property type="match status" value="1"/>
</dbReference>
<feature type="transmembrane region" description="Helical" evidence="1">
    <location>
        <begin position="242"/>
        <end position="262"/>
    </location>
</feature>